<dbReference type="AlphaFoldDB" id="A0A445JNM1"/>
<evidence type="ECO:0000256" key="4">
    <source>
        <dbReference type="ARBA" id="ARBA00022737"/>
    </source>
</evidence>
<gene>
    <name evidence="7" type="ORF">D0Y65_022439</name>
</gene>
<dbReference type="Gene3D" id="1.25.10.10">
    <property type="entry name" value="Leucine-rich Repeat Variant"/>
    <property type="match status" value="2"/>
</dbReference>
<dbReference type="PROSITE" id="PS50176">
    <property type="entry name" value="ARM_REPEAT"/>
    <property type="match status" value="1"/>
</dbReference>
<dbReference type="Pfam" id="PF00514">
    <property type="entry name" value="Arm"/>
    <property type="match status" value="3"/>
</dbReference>
<dbReference type="Proteomes" id="UP000289340">
    <property type="component" value="Chromosome 8"/>
</dbReference>
<dbReference type="InterPro" id="IPR000357">
    <property type="entry name" value="HEAT"/>
</dbReference>
<dbReference type="Pfam" id="PF02985">
    <property type="entry name" value="HEAT"/>
    <property type="match status" value="1"/>
</dbReference>
<dbReference type="InterPro" id="IPR038739">
    <property type="entry name" value="ARMC8/Vid28"/>
</dbReference>
<dbReference type="SUPFAM" id="SSF48371">
    <property type="entry name" value="ARM repeat"/>
    <property type="match status" value="1"/>
</dbReference>
<dbReference type="FunFam" id="1.25.10.10:FF:000416">
    <property type="entry name" value="Armadillo repeat-containing protein 8"/>
    <property type="match status" value="1"/>
</dbReference>
<evidence type="ECO:0000256" key="2">
    <source>
        <dbReference type="ARBA" id="ARBA00004496"/>
    </source>
</evidence>
<dbReference type="GO" id="GO:0043161">
    <property type="term" value="P:proteasome-mediated ubiquitin-dependent protein catabolic process"/>
    <property type="evidence" value="ECO:0007669"/>
    <property type="project" value="TreeGrafter"/>
</dbReference>
<evidence type="ECO:0000256" key="5">
    <source>
        <dbReference type="ARBA" id="ARBA00023242"/>
    </source>
</evidence>
<keyword evidence="5" id="KW-0539">Nucleus</keyword>
<dbReference type="PANTHER" id="PTHR15651">
    <property type="entry name" value="ARMADILLO REPEAT-CONTAINING PROTEIN 8"/>
    <property type="match status" value="1"/>
</dbReference>
<evidence type="ECO:0000256" key="6">
    <source>
        <dbReference type="PROSITE-ProRule" id="PRU00259"/>
    </source>
</evidence>
<dbReference type="SMART" id="SM00185">
    <property type="entry name" value="ARM"/>
    <property type="match status" value="4"/>
</dbReference>
<keyword evidence="4" id="KW-0677">Repeat</keyword>
<reference evidence="7 8" key="1">
    <citation type="submission" date="2018-09" db="EMBL/GenBank/DDBJ databases">
        <title>A high-quality reference genome of wild soybean provides a powerful tool to mine soybean genomes.</title>
        <authorList>
            <person name="Xie M."/>
            <person name="Chung C.Y.L."/>
            <person name="Li M.-W."/>
            <person name="Wong F.-L."/>
            <person name="Chan T.-F."/>
            <person name="Lam H.-M."/>
        </authorList>
    </citation>
    <scope>NUCLEOTIDE SEQUENCE [LARGE SCALE GENOMIC DNA]</scope>
    <source>
        <strain evidence="8">cv. W05</strain>
        <tissue evidence="7">Hypocotyl of etiolated seedlings</tissue>
    </source>
</reference>
<comment type="caution">
    <text evidence="7">The sequence shown here is derived from an EMBL/GenBank/DDBJ whole genome shotgun (WGS) entry which is preliminary data.</text>
</comment>
<comment type="subcellular location">
    <subcellularLocation>
        <location evidence="2">Cytoplasm</location>
    </subcellularLocation>
    <subcellularLocation>
        <location evidence="1">Nucleus</location>
    </subcellularLocation>
</comment>
<evidence type="ECO:0000313" key="8">
    <source>
        <dbReference type="Proteomes" id="UP000289340"/>
    </source>
</evidence>
<dbReference type="PANTHER" id="PTHR15651:SF7">
    <property type="entry name" value="ARMADILLO REPEAT-CONTAINING PROTEIN 8"/>
    <property type="match status" value="1"/>
</dbReference>
<feature type="repeat" description="ARM" evidence="6">
    <location>
        <begin position="379"/>
        <end position="406"/>
    </location>
</feature>
<evidence type="ECO:0000256" key="3">
    <source>
        <dbReference type="ARBA" id="ARBA00022490"/>
    </source>
</evidence>
<keyword evidence="3" id="KW-0963">Cytoplasm</keyword>
<sequence length="595" mass="64677">MPTPSASSDPILDRLASSDCAVKFKAIREVKNHIIGNRTKKHSYIKLGAVPAVAAALADSDPNLIVQSAAALGSFACGVDDGVRAVLDAGAFPRLIGLLSAHDEKVVDAAARSLRMIYQSTLAPKYDFFQEETMQFLLSLLESENENLTGLGAGIVIHSCKTIGEQTILCHAGVLEKLTSLLDSSLSQRDASLESLAAIIRDNPAAVSEFVELHGGRALHSVAELTKDRYPRTSLIAEKEDLQKLAFEANAINKFNCLLQKHPVQPKRLEGVFLALADLCSKLECCRSSFLSLQVLNLVVDALTHEDASVRTAACICLRSVSRSIKNLSAGRFMNERVVCPLVQLLSDLSTSVQVAALGAISNIVVDFMPHKSTFIECGGIKELVQLTKSMDSSLRLNAVWALRNMVFLADKICKEGIFVELTASSMASLICDPEPSVQEQALALVRNFVDGCVYSVEHAFAEDGIILDAVGRQLKKSTKIEIGIQGMYVLSNIASGNEFHKEAVMQLLFPQDENVSHSFFEQFLQSHDSRLRTAAVWVVVNLTFPANPGAFGRIVNLRSFGIVSRIKKMVNDSCMDVKLRARLALGQILTFGDS</sequence>
<dbReference type="EMBL" id="QZWG01000008">
    <property type="protein sequence ID" value="RZC00067.1"/>
    <property type="molecule type" value="Genomic_DNA"/>
</dbReference>
<accession>A0A445JNM1</accession>
<keyword evidence="8" id="KW-1185">Reference proteome</keyword>
<dbReference type="GO" id="GO:0034657">
    <property type="term" value="C:GID complex"/>
    <property type="evidence" value="ECO:0007669"/>
    <property type="project" value="TreeGrafter"/>
</dbReference>
<dbReference type="GO" id="GO:0005737">
    <property type="term" value="C:cytoplasm"/>
    <property type="evidence" value="ECO:0007669"/>
    <property type="project" value="UniProtKB-SubCell"/>
</dbReference>
<dbReference type="GO" id="GO:0005634">
    <property type="term" value="C:nucleus"/>
    <property type="evidence" value="ECO:0007669"/>
    <property type="project" value="UniProtKB-SubCell"/>
</dbReference>
<dbReference type="InterPro" id="IPR016024">
    <property type="entry name" value="ARM-type_fold"/>
</dbReference>
<dbReference type="InterPro" id="IPR000225">
    <property type="entry name" value="Armadillo"/>
</dbReference>
<evidence type="ECO:0000313" key="7">
    <source>
        <dbReference type="EMBL" id="RZC00067.1"/>
    </source>
</evidence>
<protein>
    <submittedName>
        <fullName evidence="7">Armadillo repeat-containing protein 8 isoform B</fullName>
    </submittedName>
</protein>
<name>A0A445JNM1_GLYSO</name>
<evidence type="ECO:0000256" key="1">
    <source>
        <dbReference type="ARBA" id="ARBA00004123"/>
    </source>
</evidence>
<dbReference type="InterPro" id="IPR011989">
    <property type="entry name" value="ARM-like"/>
</dbReference>
<organism evidence="7 8">
    <name type="scientific">Glycine soja</name>
    <name type="common">Wild soybean</name>
    <dbReference type="NCBI Taxonomy" id="3848"/>
    <lineage>
        <taxon>Eukaryota</taxon>
        <taxon>Viridiplantae</taxon>
        <taxon>Streptophyta</taxon>
        <taxon>Embryophyta</taxon>
        <taxon>Tracheophyta</taxon>
        <taxon>Spermatophyta</taxon>
        <taxon>Magnoliopsida</taxon>
        <taxon>eudicotyledons</taxon>
        <taxon>Gunneridae</taxon>
        <taxon>Pentapetalae</taxon>
        <taxon>rosids</taxon>
        <taxon>fabids</taxon>
        <taxon>Fabales</taxon>
        <taxon>Fabaceae</taxon>
        <taxon>Papilionoideae</taxon>
        <taxon>50 kb inversion clade</taxon>
        <taxon>NPAAA clade</taxon>
        <taxon>indigoferoid/millettioid clade</taxon>
        <taxon>Phaseoleae</taxon>
        <taxon>Glycine</taxon>
        <taxon>Glycine subgen. Soja</taxon>
    </lineage>
</organism>
<proteinExistence type="predicted"/>